<keyword evidence="2" id="KW-0378">Hydrolase</keyword>
<gene>
    <name evidence="3" type="ORF">roselon_03054</name>
</gene>
<dbReference type="Proteomes" id="UP000019593">
    <property type="component" value="Chromosome"/>
</dbReference>
<keyword evidence="4" id="KW-1185">Reference proteome</keyword>
<evidence type="ECO:0000256" key="2">
    <source>
        <dbReference type="ARBA" id="ARBA00022801"/>
    </source>
</evidence>
<dbReference type="Gene3D" id="3.10.129.10">
    <property type="entry name" value="Hotdog Thioesterase"/>
    <property type="match status" value="1"/>
</dbReference>
<evidence type="ECO:0000313" key="4">
    <source>
        <dbReference type="Proteomes" id="UP000019593"/>
    </source>
</evidence>
<dbReference type="SUPFAM" id="SSF54637">
    <property type="entry name" value="Thioesterase/thiol ester dehydrase-isomerase"/>
    <property type="match status" value="1"/>
</dbReference>
<organism evidence="3 4">
    <name type="scientific">Roseicyclus elongatus DSM 19469</name>
    <dbReference type="NCBI Taxonomy" id="1294273"/>
    <lineage>
        <taxon>Bacteria</taxon>
        <taxon>Pseudomonadati</taxon>
        <taxon>Pseudomonadota</taxon>
        <taxon>Alphaproteobacteria</taxon>
        <taxon>Rhodobacterales</taxon>
        <taxon>Roseobacteraceae</taxon>
        <taxon>Roseicyclus</taxon>
    </lineage>
</organism>
<name>W8RVT9_9RHOB</name>
<dbReference type="OrthoDB" id="9801517at2"/>
<protein>
    <submittedName>
        <fullName evidence="3">Uncharacterized protein</fullName>
    </submittedName>
</protein>
<comment type="similarity">
    <text evidence="1">Belongs to the 4-hydroxybenzoyl-CoA thioesterase family.</text>
</comment>
<dbReference type="AlphaFoldDB" id="W8RVT9"/>
<dbReference type="EMBL" id="CP004372">
    <property type="protein sequence ID" value="AHM05329.1"/>
    <property type="molecule type" value="Genomic_DNA"/>
</dbReference>
<proteinExistence type="inferred from homology"/>
<dbReference type="Pfam" id="PF13279">
    <property type="entry name" value="4HBT_2"/>
    <property type="match status" value="1"/>
</dbReference>
<dbReference type="STRING" id="1294273.roselon_03054"/>
<dbReference type="CDD" id="cd00586">
    <property type="entry name" value="4HBT"/>
    <property type="match status" value="1"/>
</dbReference>
<dbReference type="InterPro" id="IPR050563">
    <property type="entry name" value="4-hydroxybenzoyl-CoA_TE"/>
</dbReference>
<dbReference type="eggNOG" id="COG0824">
    <property type="taxonomic scope" value="Bacteria"/>
</dbReference>
<evidence type="ECO:0000256" key="1">
    <source>
        <dbReference type="ARBA" id="ARBA00005953"/>
    </source>
</evidence>
<dbReference type="RefSeq" id="WP_025313002.1">
    <property type="nucleotide sequence ID" value="NZ_CP004372.1"/>
</dbReference>
<dbReference type="GO" id="GO:0047617">
    <property type="term" value="F:fatty acyl-CoA hydrolase activity"/>
    <property type="evidence" value="ECO:0007669"/>
    <property type="project" value="TreeGrafter"/>
</dbReference>
<dbReference type="PANTHER" id="PTHR31793">
    <property type="entry name" value="4-HYDROXYBENZOYL-COA THIOESTERASE FAMILY MEMBER"/>
    <property type="match status" value="1"/>
</dbReference>
<dbReference type="HOGENOM" id="CLU_101141_2_3_5"/>
<dbReference type="KEGG" id="red:roselon_03054"/>
<reference evidence="3 4" key="1">
    <citation type="submission" date="2013-03" db="EMBL/GenBank/DDBJ databases">
        <authorList>
            <person name="Fiebig A."/>
            <person name="Goeker M."/>
            <person name="Klenk H.-P.P."/>
        </authorList>
    </citation>
    <scope>NUCLEOTIDE SEQUENCE [LARGE SCALE GENOMIC DNA]</scope>
    <source>
        <strain evidence="4">DSM 19469</strain>
    </source>
</reference>
<dbReference type="InterPro" id="IPR029069">
    <property type="entry name" value="HotDog_dom_sf"/>
</dbReference>
<accession>W8RVT9</accession>
<dbReference type="PANTHER" id="PTHR31793:SF27">
    <property type="entry name" value="NOVEL THIOESTERASE SUPERFAMILY DOMAIN AND SAPOSIN A-TYPE DOMAIN CONTAINING PROTEIN (0610012H03RIK)"/>
    <property type="match status" value="1"/>
</dbReference>
<sequence length="162" mass="18252">MLRYHTPLDAPTLRSLGIPEPWTFGLADRVRFGEIDALGHVNNTAYLRWFESFRLPYLKARKVTDYGPNSPRLVLKRTSCDYLAEMFSGMDYIVTGRTRAMRTTSFTMEFAVWLPTEQGPAKQTAAGEAIIVLLDRDGPGRYAIPQEGRTAFTKEDGAISEV</sequence>
<evidence type="ECO:0000313" key="3">
    <source>
        <dbReference type="EMBL" id="AHM05329.1"/>
    </source>
</evidence>